<dbReference type="OrthoDB" id="10252009at2759"/>
<dbReference type="EMBL" id="JAIWOZ010000005">
    <property type="protein sequence ID" value="KAH6605438.1"/>
    <property type="molecule type" value="Genomic_DNA"/>
</dbReference>
<protein>
    <submittedName>
        <fullName evidence="1">Uncharacterized protein</fullName>
    </submittedName>
</protein>
<reference evidence="1" key="1">
    <citation type="submission" date="2021-08" db="EMBL/GenBank/DDBJ databases">
        <title>Chromosome-Level Trichoderma cornu-damae using Hi-C Data.</title>
        <authorList>
            <person name="Kim C.S."/>
        </authorList>
    </citation>
    <scope>NUCLEOTIDE SEQUENCE</scope>
    <source>
        <strain evidence="1">KA19-0412C</strain>
    </source>
</reference>
<dbReference type="Proteomes" id="UP000827724">
    <property type="component" value="Unassembled WGS sequence"/>
</dbReference>
<proteinExistence type="predicted"/>
<comment type="caution">
    <text evidence="1">The sequence shown here is derived from an EMBL/GenBank/DDBJ whole genome shotgun (WGS) entry which is preliminary data.</text>
</comment>
<accession>A0A9P8TUK5</accession>
<sequence length="126" mass="13729">MAPNRNQLENEPVRLRDVAGFAVEAVQACYALKADRVNPNSLVPRHLQMDRDTIQATLASMEAEYARMERQLRGETGPNAERAEFAGVTDSATFAIHATEASVALENAEADSEHGLAHETQGFSGF</sequence>
<evidence type="ECO:0000313" key="2">
    <source>
        <dbReference type="Proteomes" id="UP000827724"/>
    </source>
</evidence>
<keyword evidence="2" id="KW-1185">Reference proteome</keyword>
<organism evidence="1 2">
    <name type="scientific">Trichoderma cornu-damae</name>
    <dbReference type="NCBI Taxonomy" id="654480"/>
    <lineage>
        <taxon>Eukaryota</taxon>
        <taxon>Fungi</taxon>
        <taxon>Dikarya</taxon>
        <taxon>Ascomycota</taxon>
        <taxon>Pezizomycotina</taxon>
        <taxon>Sordariomycetes</taxon>
        <taxon>Hypocreomycetidae</taxon>
        <taxon>Hypocreales</taxon>
        <taxon>Hypocreaceae</taxon>
        <taxon>Trichoderma</taxon>
    </lineage>
</organism>
<name>A0A9P8TUK5_9HYPO</name>
<evidence type="ECO:0000313" key="1">
    <source>
        <dbReference type="EMBL" id="KAH6605438.1"/>
    </source>
</evidence>
<dbReference type="AlphaFoldDB" id="A0A9P8TUK5"/>
<gene>
    <name evidence="1" type="ORF">Trco_007145</name>
</gene>